<feature type="compositionally biased region" description="Polar residues" evidence="2">
    <location>
        <begin position="413"/>
        <end position="430"/>
    </location>
</feature>
<feature type="compositionally biased region" description="Polar residues" evidence="2">
    <location>
        <begin position="297"/>
        <end position="327"/>
    </location>
</feature>
<evidence type="ECO:0000313" key="4">
    <source>
        <dbReference type="Proteomes" id="UP001249851"/>
    </source>
</evidence>
<evidence type="ECO:0000256" key="1">
    <source>
        <dbReference type="SAM" id="Coils"/>
    </source>
</evidence>
<reference evidence="3" key="2">
    <citation type="journal article" date="2023" name="Science">
        <title>Genomic signatures of disease resistance in endangered staghorn corals.</title>
        <authorList>
            <person name="Vollmer S.V."/>
            <person name="Selwyn J.D."/>
            <person name="Despard B.A."/>
            <person name="Roesel C.L."/>
        </authorList>
    </citation>
    <scope>NUCLEOTIDE SEQUENCE</scope>
    <source>
        <strain evidence="3">K2</strain>
    </source>
</reference>
<feature type="coiled-coil region" evidence="1">
    <location>
        <begin position="89"/>
        <end position="116"/>
    </location>
</feature>
<dbReference type="Proteomes" id="UP001249851">
    <property type="component" value="Unassembled WGS sequence"/>
</dbReference>
<feature type="compositionally biased region" description="Acidic residues" evidence="2">
    <location>
        <begin position="1"/>
        <end position="11"/>
    </location>
</feature>
<name>A0AAD9VHX2_ACRCE</name>
<evidence type="ECO:0000256" key="2">
    <source>
        <dbReference type="SAM" id="MobiDB-lite"/>
    </source>
</evidence>
<sequence>MSDSDETICDDSGDRSQMSPSVIASLESIDSLDQKAKSNGGSTTRNSCGSPEFLPPSKIQRLSEENEEEVKDESADLELQASQVDEIGKSNAADRLKSMKDKHDKIEDQLVTIEANVRNGWLLLFLFKCIALRNSPVFLEVKKHMTELKTQLSDFAQYQQQQRQEIVNSSCKSQLIHHENEAQWTHEKKQKILKLASQQRELLKLLHCNKNLVEKVQTLKEMAKLHTKKIMPIIEVHHKSLETNLAQGETNKNIHQAASTKTIDSDLNQHGATTFVESQTARIFKQTQEQSARRFNQESSSLNQFSRGTSPFHHQSSTQTVNPSTSQLTASPLFVRSQIPSASPNHTCAIPLYSTSSTTVSQTSIAKSLPTQQRAHNVILTAGQLYQVGDKQIYVLPHGLNTDIVSSMTATQVNQKPQGTSEATSQTKTVSAGAKETSSSLVTSVVKSTPRFTLSRASNFILHSQTQVPQWHPTCISPVTYTGVTAPLSSNPAPRNNIASALPKDDTQSQPSTSSAVYQNTCTDLSVRLTDHKTKGQFLFQAVQTKGTSHTLQRRNSFGSDNPDLKSLLSHKVIEPGSQVLSVEFEVR</sequence>
<protein>
    <submittedName>
        <fullName evidence="3">Uncharacterized protein</fullName>
    </submittedName>
</protein>
<organism evidence="3 4">
    <name type="scientific">Acropora cervicornis</name>
    <name type="common">Staghorn coral</name>
    <dbReference type="NCBI Taxonomy" id="6130"/>
    <lineage>
        <taxon>Eukaryota</taxon>
        <taxon>Metazoa</taxon>
        <taxon>Cnidaria</taxon>
        <taxon>Anthozoa</taxon>
        <taxon>Hexacorallia</taxon>
        <taxon>Scleractinia</taxon>
        <taxon>Astrocoeniina</taxon>
        <taxon>Acroporidae</taxon>
        <taxon>Acropora</taxon>
    </lineage>
</organism>
<reference evidence="3" key="1">
    <citation type="journal article" date="2023" name="G3 (Bethesda)">
        <title>Whole genome assembly and annotation of the endangered Caribbean coral Acropora cervicornis.</title>
        <authorList>
            <person name="Selwyn J.D."/>
            <person name="Vollmer S.V."/>
        </authorList>
    </citation>
    <scope>NUCLEOTIDE SEQUENCE</scope>
    <source>
        <strain evidence="3">K2</strain>
    </source>
</reference>
<feature type="region of interest" description="Disordered" evidence="2">
    <location>
        <begin position="1"/>
        <end position="75"/>
    </location>
</feature>
<feature type="compositionally biased region" description="Polar residues" evidence="2">
    <location>
        <begin position="37"/>
        <end position="49"/>
    </location>
</feature>
<comment type="caution">
    <text evidence="3">The sequence shown here is derived from an EMBL/GenBank/DDBJ whole genome shotgun (WGS) entry which is preliminary data.</text>
</comment>
<gene>
    <name evidence="3" type="ORF">P5673_000577</name>
</gene>
<keyword evidence="1" id="KW-0175">Coiled coil</keyword>
<keyword evidence="4" id="KW-1185">Reference proteome</keyword>
<accession>A0AAD9VHX2</accession>
<feature type="region of interest" description="Disordered" evidence="2">
    <location>
        <begin position="287"/>
        <end position="327"/>
    </location>
</feature>
<feature type="region of interest" description="Disordered" evidence="2">
    <location>
        <begin position="413"/>
        <end position="434"/>
    </location>
</feature>
<evidence type="ECO:0000313" key="3">
    <source>
        <dbReference type="EMBL" id="KAK2574415.1"/>
    </source>
</evidence>
<dbReference type="EMBL" id="JARQWQ010000001">
    <property type="protein sequence ID" value="KAK2574415.1"/>
    <property type="molecule type" value="Genomic_DNA"/>
</dbReference>
<proteinExistence type="predicted"/>
<feature type="region of interest" description="Disordered" evidence="2">
    <location>
        <begin position="492"/>
        <end position="516"/>
    </location>
</feature>
<dbReference type="AlphaFoldDB" id="A0AAD9VHX2"/>